<sequence length="102" mass="11963">MVKNVPQWDDMALEECVEPMDTGTPKSEADGRLRFDTFDIRRVLDRGHALLGSSGKEYEYKRDDQTSKEKYVDSQIRLKPVSSALLLFMMLNYDRNTRTRER</sequence>
<organism evidence="1 2">
    <name type="scientific">Sphaeroforma arctica JP610</name>
    <dbReference type="NCBI Taxonomy" id="667725"/>
    <lineage>
        <taxon>Eukaryota</taxon>
        <taxon>Ichthyosporea</taxon>
        <taxon>Ichthyophonida</taxon>
        <taxon>Sphaeroforma</taxon>
    </lineage>
</organism>
<name>A0A0L0FGS9_9EUKA</name>
<evidence type="ECO:0000313" key="2">
    <source>
        <dbReference type="Proteomes" id="UP000054560"/>
    </source>
</evidence>
<dbReference type="Proteomes" id="UP000054560">
    <property type="component" value="Unassembled WGS sequence"/>
</dbReference>
<dbReference type="STRING" id="667725.A0A0L0FGS9"/>
<dbReference type="OrthoDB" id="10252227at2759"/>
<dbReference type="EMBL" id="KQ243493">
    <property type="protein sequence ID" value="KNC75661.1"/>
    <property type="molecule type" value="Genomic_DNA"/>
</dbReference>
<proteinExistence type="predicted"/>
<accession>A0A0L0FGS9</accession>
<protein>
    <submittedName>
        <fullName evidence="1">Uncharacterized protein</fullName>
    </submittedName>
</protein>
<dbReference type="AlphaFoldDB" id="A0A0L0FGS9"/>
<dbReference type="GeneID" id="25912325"/>
<gene>
    <name evidence="1" type="ORF">SARC_11821</name>
</gene>
<keyword evidence="2" id="KW-1185">Reference proteome</keyword>
<dbReference type="RefSeq" id="XP_014149563.1">
    <property type="nucleotide sequence ID" value="XM_014294088.1"/>
</dbReference>
<reference evidence="1 2" key="1">
    <citation type="submission" date="2011-02" db="EMBL/GenBank/DDBJ databases">
        <title>The Genome Sequence of Sphaeroforma arctica JP610.</title>
        <authorList>
            <consortium name="The Broad Institute Genome Sequencing Platform"/>
            <person name="Russ C."/>
            <person name="Cuomo C."/>
            <person name="Young S.K."/>
            <person name="Zeng Q."/>
            <person name="Gargeya S."/>
            <person name="Alvarado L."/>
            <person name="Berlin A."/>
            <person name="Chapman S.B."/>
            <person name="Chen Z."/>
            <person name="Freedman E."/>
            <person name="Gellesch M."/>
            <person name="Goldberg J."/>
            <person name="Griggs A."/>
            <person name="Gujja S."/>
            <person name="Heilman E."/>
            <person name="Heiman D."/>
            <person name="Howarth C."/>
            <person name="Mehta T."/>
            <person name="Neiman D."/>
            <person name="Pearson M."/>
            <person name="Roberts A."/>
            <person name="Saif S."/>
            <person name="Shea T."/>
            <person name="Shenoy N."/>
            <person name="Sisk P."/>
            <person name="Stolte C."/>
            <person name="Sykes S."/>
            <person name="White J."/>
            <person name="Yandava C."/>
            <person name="Burger G."/>
            <person name="Gray M.W."/>
            <person name="Holland P.W.H."/>
            <person name="King N."/>
            <person name="Lang F.B.F."/>
            <person name="Roger A.J."/>
            <person name="Ruiz-Trillo I."/>
            <person name="Haas B."/>
            <person name="Nusbaum C."/>
            <person name="Birren B."/>
        </authorList>
    </citation>
    <scope>NUCLEOTIDE SEQUENCE [LARGE SCALE GENOMIC DNA]</scope>
    <source>
        <strain evidence="1 2">JP610</strain>
    </source>
</reference>
<evidence type="ECO:0000313" key="1">
    <source>
        <dbReference type="EMBL" id="KNC75661.1"/>
    </source>
</evidence>